<comment type="catalytic activity">
    <reaction evidence="2 18 19">
        <text>(6R)-NADPHX = (6S)-NADPHX</text>
        <dbReference type="Rhea" id="RHEA:32227"/>
        <dbReference type="ChEBI" id="CHEBI:64076"/>
        <dbReference type="ChEBI" id="CHEBI:64077"/>
        <dbReference type="EC" id="5.1.99.6"/>
    </reaction>
</comment>
<evidence type="ECO:0000256" key="7">
    <source>
        <dbReference type="ARBA" id="ARBA00022840"/>
    </source>
</evidence>
<evidence type="ECO:0000256" key="14">
    <source>
        <dbReference type="ARBA" id="ARBA00025153"/>
    </source>
</evidence>
<name>A0ABW1IWT9_9PSEU</name>
<comment type="function">
    <text evidence="14 19">Bifunctional enzyme that catalyzes the epimerization of the S- and R-forms of NAD(P)HX and the dehydration of the S-form of NAD(P)HX at the expense of ADP, which is converted to AMP. This allows the repair of both epimers of NAD(P)HX, a damaged form of NAD(P)H that is a result of enzymatic or heat-dependent hydration.</text>
</comment>
<evidence type="ECO:0000256" key="9">
    <source>
        <dbReference type="ARBA" id="ARBA00022958"/>
    </source>
</evidence>
<comment type="function">
    <text evidence="17">Catalyzes the dehydration of the S-form of NAD(P)HX at the expense of ADP, which is converted to AMP. Together with NAD(P)HX epimerase, which catalyzes the epimerization of the S- and R-forms, the enzyme allows the repair of both epimers of NAD(P)HX, a damaged form of NAD(P)H that is a result of enzymatic or heat-dependent hydration.</text>
</comment>
<feature type="binding site" evidence="18">
    <location>
        <position position="63"/>
    </location>
    <ligand>
        <name>K(+)</name>
        <dbReference type="ChEBI" id="CHEBI:29103"/>
    </ligand>
</feature>
<keyword evidence="8 17" id="KW-0521">NADP</keyword>
<evidence type="ECO:0000256" key="1">
    <source>
        <dbReference type="ARBA" id="ARBA00000013"/>
    </source>
</evidence>
<dbReference type="SUPFAM" id="SSF64153">
    <property type="entry name" value="YjeF N-terminal domain-like"/>
    <property type="match status" value="1"/>
</dbReference>
<dbReference type="PROSITE" id="PS51385">
    <property type="entry name" value="YJEF_N"/>
    <property type="match status" value="1"/>
</dbReference>
<evidence type="ECO:0000256" key="11">
    <source>
        <dbReference type="ARBA" id="ARBA00023235"/>
    </source>
</evidence>
<evidence type="ECO:0000313" key="23">
    <source>
        <dbReference type="Proteomes" id="UP001596302"/>
    </source>
</evidence>
<dbReference type="SUPFAM" id="SSF53613">
    <property type="entry name" value="Ribokinase-like"/>
    <property type="match status" value="1"/>
</dbReference>
<dbReference type="Gene3D" id="3.40.1190.20">
    <property type="match status" value="1"/>
</dbReference>
<dbReference type="InterPro" id="IPR036652">
    <property type="entry name" value="YjeF_N_dom_sf"/>
</dbReference>
<feature type="binding site" evidence="18">
    <location>
        <position position="159"/>
    </location>
    <ligand>
        <name>(6S)-NADPHX</name>
        <dbReference type="ChEBI" id="CHEBI:64076"/>
    </ligand>
</feature>
<feature type="binding site" evidence="18">
    <location>
        <begin position="130"/>
        <end position="136"/>
    </location>
    <ligand>
        <name>(6S)-NADPHX</name>
        <dbReference type="ChEBI" id="CHEBI:64076"/>
    </ligand>
</feature>
<dbReference type="PROSITE" id="PS51383">
    <property type="entry name" value="YJEF_C_3"/>
    <property type="match status" value="1"/>
</dbReference>
<evidence type="ECO:0000259" key="20">
    <source>
        <dbReference type="PROSITE" id="PS51383"/>
    </source>
</evidence>
<feature type="domain" description="YjeF C-terminal" evidence="20">
    <location>
        <begin position="221"/>
        <end position="479"/>
    </location>
</feature>
<evidence type="ECO:0000256" key="3">
    <source>
        <dbReference type="ARBA" id="ARBA00006001"/>
    </source>
</evidence>
<feature type="domain" description="YjeF N-terminal" evidence="21">
    <location>
        <begin position="10"/>
        <end position="214"/>
    </location>
</feature>
<comment type="similarity">
    <text evidence="17">Belongs to the NnrD/CARKD family.</text>
</comment>
<dbReference type="InterPro" id="IPR030677">
    <property type="entry name" value="Nnr"/>
</dbReference>
<comment type="caution">
    <text evidence="18">Lacks conserved residue(s) required for the propagation of feature annotation.</text>
</comment>
<dbReference type="EC" id="5.1.99.6" evidence="19"/>
<dbReference type="Pfam" id="PF03853">
    <property type="entry name" value="YjeF_N"/>
    <property type="match status" value="1"/>
</dbReference>
<keyword evidence="5 18" id="KW-0479">Metal-binding</keyword>
<comment type="subunit">
    <text evidence="17">Homotetramer.</text>
</comment>
<evidence type="ECO:0000256" key="17">
    <source>
        <dbReference type="HAMAP-Rule" id="MF_01965"/>
    </source>
</evidence>
<feature type="binding site" evidence="18">
    <location>
        <position position="162"/>
    </location>
    <ligand>
        <name>K(+)</name>
        <dbReference type="ChEBI" id="CHEBI:29103"/>
    </ligand>
</feature>
<accession>A0ABW1IWT9</accession>
<protein>
    <recommendedName>
        <fullName evidence="19">Bifunctional NAD(P)H-hydrate repair enzyme</fullName>
    </recommendedName>
    <alternativeName>
        <fullName evidence="19">Nicotinamide nucleotide repair protein</fullName>
    </alternativeName>
    <domain>
        <recommendedName>
            <fullName evidence="19">ADP-dependent (S)-NAD(P)H-hydrate dehydratase</fullName>
            <ecNumber evidence="19">4.2.1.136</ecNumber>
        </recommendedName>
        <alternativeName>
            <fullName evidence="19">ADP-dependent NAD(P)HX dehydratase</fullName>
        </alternativeName>
    </domain>
    <domain>
        <recommendedName>
            <fullName evidence="19">NAD(P)H-hydrate epimerase</fullName>
            <ecNumber evidence="19">5.1.99.6</ecNumber>
        </recommendedName>
    </domain>
</protein>
<dbReference type="PANTHER" id="PTHR12592">
    <property type="entry name" value="ATP-DEPENDENT (S)-NAD(P)H-HYDRATE DEHYDRATASE FAMILY MEMBER"/>
    <property type="match status" value="1"/>
</dbReference>
<evidence type="ECO:0000256" key="15">
    <source>
        <dbReference type="ARBA" id="ARBA00048238"/>
    </source>
</evidence>
<dbReference type="HAMAP" id="MF_01965">
    <property type="entry name" value="NADHX_dehydratase"/>
    <property type="match status" value="1"/>
</dbReference>
<evidence type="ECO:0000256" key="13">
    <source>
        <dbReference type="ARBA" id="ARBA00023268"/>
    </source>
</evidence>
<sequence>MKGVWTTRQIREAESVLLGRMPEGALMRRAAFGLEVVVRRMLAGRTAGICGRRVVLLVGAGNNGGDALWAGAGLRRRGAGVTAVLLSPDQTHPAGLGALRRAGGRVLTADDAAARRAVAGAHVVVDGIVGIAGRGPLRPAAAVLVAAAEEAGVPVVAVDLPSGVDPDTGAADGPAVAAARTVTFGGLKPVHVLAAPRCGPVDLVDIGLGPLLPAPHAQVLDGADVAADWPLPGPADDKYTQGVAGVAAGSAVYPGAAVLTTGAAVLATSGMVRYAGPAAHEVRARWPEVVASDTLETAGQTQSWAVGPGIGLDPAARATLGTVLDRGVPLCIDADAITLLSRHEDLRRAVRGRPVLLTPHAGEFARLCGDVGTDRIAAVRRAAADLDVTVLLKGNATVVAAPDGRVLVHASPESWAATAGSGDVLSGIVGALLAAGREPCWAGAAATFLHGRAAVLAARGAPAPASMIQEAIPAAIRALRGAECRRAG</sequence>
<feature type="binding site" evidence="17">
    <location>
        <position position="309"/>
    </location>
    <ligand>
        <name>(6S)-NADPHX</name>
        <dbReference type="ChEBI" id="CHEBI:64076"/>
    </ligand>
</feature>
<evidence type="ECO:0000256" key="8">
    <source>
        <dbReference type="ARBA" id="ARBA00022857"/>
    </source>
</evidence>
<feature type="binding site" evidence="18">
    <location>
        <begin position="62"/>
        <end position="66"/>
    </location>
    <ligand>
        <name>(6S)-NADPHX</name>
        <dbReference type="ChEBI" id="CHEBI:64076"/>
    </ligand>
</feature>
<comment type="similarity">
    <text evidence="4 19">In the C-terminal section; belongs to the NnrD/CARKD family.</text>
</comment>
<dbReference type="PIRSF" id="PIRSF017184">
    <property type="entry name" value="Nnr"/>
    <property type="match status" value="1"/>
</dbReference>
<organism evidence="22 23">
    <name type="scientific">Pseudonocardia hispaniensis</name>
    <dbReference type="NCBI Taxonomy" id="904933"/>
    <lineage>
        <taxon>Bacteria</taxon>
        <taxon>Bacillati</taxon>
        <taxon>Actinomycetota</taxon>
        <taxon>Actinomycetes</taxon>
        <taxon>Pseudonocardiales</taxon>
        <taxon>Pseudonocardiaceae</taxon>
        <taxon>Pseudonocardia</taxon>
    </lineage>
</organism>
<feature type="binding site" evidence="17">
    <location>
        <begin position="393"/>
        <end position="397"/>
    </location>
    <ligand>
        <name>AMP</name>
        <dbReference type="ChEBI" id="CHEBI:456215"/>
    </ligand>
</feature>
<dbReference type="EMBL" id="JBHSQW010000001">
    <property type="protein sequence ID" value="MFC5992709.1"/>
    <property type="molecule type" value="Genomic_DNA"/>
</dbReference>
<comment type="cofactor">
    <cofactor evidence="17">
        <name>Mg(2+)</name>
        <dbReference type="ChEBI" id="CHEBI:18420"/>
    </cofactor>
</comment>
<dbReference type="RefSeq" id="WP_379581525.1">
    <property type="nucleotide sequence ID" value="NZ_JBHSQW010000001.1"/>
</dbReference>
<evidence type="ECO:0000256" key="12">
    <source>
        <dbReference type="ARBA" id="ARBA00023239"/>
    </source>
</evidence>
<dbReference type="InterPro" id="IPR000631">
    <property type="entry name" value="CARKD"/>
</dbReference>
<evidence type="ECO:0000256" key="16">
    <source>
        <dbReference type="ARBA" id="ARBA00049209"/>
    </source>
</evidence>
<comment type="function">
    <text evidence="18">Catalyzes the epimerization of the S- and R-forms of NAD(P)HX, a damaged form of NAD(P)H that is a result of enzymatic or heat-dependent hydration. This is a prerequisite for the S-specific NAD(P)H-hydrate dehydratase to allow the repair of both epimers of NAD(P)HX.</text>
</comment>
<dbReference type="PANTHER" id="PTHR12592:SF0">
    <property type="entry name" value="ATP-DEPENDENT (S)-NAD(P)H-HYDRATE DEHYDRATASE"/>
    <property type="match status" value="1"/>
</dbReference>
<dbReference type="HAMAP" id="MF_01966">
    <property type="entry name" value="NADHX_epimerase"/>
    <property type="match status" value="1"/>
</dbReference>
<feature type="binding site" evidence="17">
    <location>
        <position position="360"/>
    </location>
    <ligand>
        <name>(6S)-NADPHX</name>
        <dbReference type="ChEBI" id="CHEBI:64076"/>
    </ligand>
</feature>
<comment type="catalytic activity">
    <reaction evidence="16 17 19">
        <text>(6S)-NADPHX + ADP = AMP + phosphate + NADPH + H(+)</text>
        <dbReference type="Rhea" id="RHEA:32235"/>
        <dbReference type="ChEBI" id="CHEBI:15378"/>
        <dbReference type="ChEBI" id="CHEBI:43474"/>
        <dbReference type="ChEBI" id="CHEBI:57783"/>
        <dbReference type="ChEBI" id="CHEBI:64076"/>
        <dbReference type="ChEBI" id="CHEBI:456215"/>
        <dbReference type="ChEBI" id="CHEBI:456216"/>
        <dbReference type="EC" id="4.2.1.136"/>
    </reaction>
</comment>
<comment type="catalytic activity">
    <reaction evidence="15 17 19">
        <text>(6S)-NADHX + ADP = AMP + phosphate + NADH + H(+)</text>
        <dbReference type="Rhea" id="RHEA:32223"/>
        <dbReference type="ChEBI" id="CHEBI:15378"/>
        <dbReference type="ChEBI" id="CHEBI:43474"/>
        <dbReference type="ChEBI" id="CHEBI:57945"/>
        <dbReference type="ChEBI" id="CHEBI:64074"/>
        <dbReference type="ChEBI" id="CHEBI:456215"/>
        <dbReference type="ChEBI" id="CHEBI:456216"/>
        <dbReference type="EC" id="4.2.1.136"/>
    </reaction>
</comment>
<dbReference type="Gene3D" id="3.40.50.10260">
    <property type="entry name" value="YjeF N-terminal domain"/>
    <property type="match status" value="1"/>
</dbReference>
<keyword evidence="12 17" id="KW-0456">Lyase</keyword>
<evidence type="ECO:0000256" key="2">
    <source>
        <dbReference type="ARBA" id="ARBA00000909"/>
    </source>
</evidence>
<evidence type="ECO:0000256" key="4">
    <source>
        <dbReference type="ARBA" id="ARBA00009524"/>
    </source>
</evidence>
<evidence type="ECO:0000313" key="22">
    <source>
        <dbReference type="EMBL" id="MFC5992709.1"/>
    </source>
</evidence>
<evidence type="ECO:0000259" key="21">
    <source>
        <dbReference type="PROSITE" id="PS51385"/>
    </source>
</evidence>
<keyword evidence="10 17" id="KW-0520">NAD</keyword>
<reference evidence="23" key="1">
    <citation type="journal article" date="2019" name="Int. J. Syst. Evol. Microbiol.">
        <title>The Global Catalogue of Microorganisms (GCM) 10K type strain sequencing project: providing services to taxonomists for standard genome sequencing and annotation.</title>
        <authorList>
            <consortium name="The Broad Institute Genomics Platform"/>
            <consortium name="The Broad Institute Genome Sequencing Center for Infectious Disease"/>
            <person name="Wu L."/>
            <person name="Ma J."/>
        </authorList>
    </citation>
    <scope>NUCLEOTIDE SEQUENCE [LARGE SCALE GENOMIC DNA]</scope>
    <source>
        <strain evidence="23">CCM 8391</strain>
    </source>
</reference>
<dbReference type="InterPro" id="IPR029056">
    <property type="entry name" value="Ribokinase-like"/>
</dbReference>
<dbReference type="NCBIfam" id="TIGR00196">
    <property type="entry name" value="yjeF_cterm"/>
    <property type="match status" value="1"/>
</dbReference>
<dbReference type="Proteomes" id="UP001596302">
    <property type="component" value="Unassembled WGS sequence"/>
</dbReference>
<evidence type="ECO:0000256" key="18">
    <source>
        <dbReference type="HAMAP-Rule" id="MF_01966"/>
    </source>
</evidence>
<keyword evidence="23" id="KW-1185">Reference proteome</keyword>
<dbReference type="CDD" id="cd01171">
    <property type="entry name" value="YXKO-related"/>
    <property type="match status" value="1"/>
</dbReference>
<comment type="cofactor">
    <cofactor evidence="18 19">
        <name>K(+)</name>
        <dbReference type="ChEBI" id="CHEBI:29103"/>
    </cofactor>
    <text evidence="18 19">Binds 1 potassium ion per subunit.</text>
</comment>
<keyword evidence="9 18" id="KW-0630">Potassium</keyword>
<feature type="binding site" evidence="17">
    <location>
        <position position="256"/>
    </location>
    <ligand>
        <name>(6S)-NADPHX</name>
        <dbReference type="ChEBI" id="CHEBI:64076"/>
    </ligand>
</feature>
<comment type="caution">
    <text evidence="22">The sequence shown here is derived from an EMBL/GenBank/DDBJ whole genome shotgun (WGS) entry which is preliminary data.</text>
</comment>
<evidence type="ECO:0000256" key="6">
    <source>
        <dbReference type="ARBA" id="ARBA00022741"/>
    </source>
</evidence>
<comment type="similarity">
    <text evidence="3 19">In the N-terminal section; belongs to the NnrE/AIBP family.</text>
</comment>
<evidence type="ECO:0000256" key="10">
    <source>
        <dbReference type="ARBA" id="ARBA00023027"/>
    </source>
</evidence>
<keyword evidence="7 17" id="KW-0067">ATP-binding</keyword>
<gene>
    <name evidence="17" type="primary">nnrD</name>
    <name evidence="18" type="synonym">nnrE</name>
    <name evidence="22" type="ORF">ACFQE5_00625</name>
</gene>
<dbReference type="InterPro" id="IPR004443">
    <property type="entry name" value="YjeF_N_dom"/>
</dbReference>
<keyword evidence="6 17" id="KW-0547">Nucleotide-binding</keyword>
<keyword evidence="11 18" id="KW-0413">Isomerase</keyword>
<dbReference type="PROSITE" id="PS01050">
    <property type="entry name" value="YJEF_C_2"/>
    <property type="match status" value="1"/>
</dbReference>
<comment type="similarity">
    <text evidence="18">Belongs to the NnrE/AIBP family.</text>
</comment>
<feature type="binding site" evidence="17">
    <location>
        <position position="423"/>
    </location>
    <ligand>
        <name>(6S)-NADPHX</name>
        <dbReference type="ChEBI" id="CHEBI:64076"/>
    </ligand>
</feature>
<dbReference type="InterPro" id="IPR017953">
    <property type="entry name" value="Carbohydrate_kinase_pred_CS"/>
</dbReference>
<proteinExistence type="inferred from homology"/>
<dbReference type="Pfam" id="PF01256">
    <property type="entry name" value="Carb_kinase"/>
    <property type="match status" value="1"/>
</dbReference>
<dbReference type="EC" id="4.2.1.136" evidence="19"/>
<evidence type="ECO:0000256" key="19">
    <source>
        <dbReference type="PIRNR" id="PIRNR017184"/>
    </source>
</evidence>
<feature type="binding site" evidence="17">
    <location>
        <position position="422"/>
    </location>
    <ligand>
        <name>AMP</name>
        <dbReference type="ChEBI" id="CHEBI:456215"/>
    </ligand>
</feature>
<comment type="catalytic activity">
    <reaction evidence="1 18 19">
        <text>(6R)-NADHX = (6S)-NADHX</text>
        <dbReference type="Rhea" id="RHEA:32215"/>
        <dbReference type="ChEBI" id="CHEBI:64074"/>
        <dbReference type="ChEBI" id="CHEBI:64075"/>
        <dbReference type="EC" id="5.1.99.6"/>
    </reaction>
</comment>
<feature type="binding site" evidence="18">
    <location>
        <position position="126"/>
    </location>
    <ligand>
        <name>K(+)</name>
        <dbReference type="ChEBI" id="CHEBI:29103"/>
    </ligand>
</feature>
<keyword evidence="13" id="KW-0511">Multifunctional enzyme</keyword>
<evidence type="ECO:0000256" key="5">
    <source>
        <dbReference type="ARBA" id="ARBA00022723"/>
    </source>
</evidence>